<sequence length="53" mass="6494">DTKHFSDYELVVRVWNPINNWYQPREKLFLLFLLIVDNVQQDFHQHILVKVAN</sequence>
<comment type="caution">
    <text evidence="1">The sequence shown here is derived from an EMBL/GenBank/DDBJ whole genome shotgun (WGS) entry which is preliminary data.</text>
</comment>
<reference evidence="1" key="1">
    <citation type="submission" date="2021-02" db="EMBL/GenBank/DDBJ databases">
        <authorList>
            <person name="Nowell W R."/>
        </authorList>
    </citation>
    <scope>NUCLEOTIDE SEQUENCE</scope>
</reference>
<protein>
    <submittedName>
        <fullName evidence="1">Uncharacterized protein</fullName>
    </submittedName>
</protein>
<feature type="non-terminal residue" evidence="1">
    <location>
        <position position="1"/>
    </location>
</feature>
<evidence type="ECO:0000313" key="1">
    <source>
        <dbReference type="EMBL" id="CAF4277259.1"/>
    </source>
</evidence>
<dbReference type="Proteomes" id="UP000663881">
    <property type="component" value="Unassembled WGS sequence"/>
</dbReference>
<evidence type="ECO:0000313" key="2">
    <source>
        <dbReference type="Proteomes" id="UP000663881"/>
    </source>
</evidence>
<accession>A0A820GF62</accession>
<name>A0A820GF62_9BILA</name>
<dbReference type="AlphaFoldDB" id="A0A820GF62"/>
<organism evidence="1 2">
    <name type="scientific">Adineta steineri</name>
    <dbReference type="NCBI Taxonomy" id="433720"/>
    <lineage>
        <taxon>Eukaryota</taxon>
        <taxon>Metazoa</taxon>
        <taxon>Spiralia</taxon>
        <taxon>Gnathifera</taxon>
        <taxon>Rotifera</taxon>
        <taxon>Eurotatoria</taxon>
        <taxon>Bdelloidea</taxon>
        <taxon>Adinetida</taxon>
        <taxon>Adinetidae</taxon>
        <taxon>Adineta</taxon>
    </lineage>
</organism>
<dbReference type="EMBL" id="CAJOAY010014351">
    <property type="protein sequence ID" value="CAF4277259.1"/>
    <property type="molecule type" value="Genomic_DNA"/>
</dbReference>
<gene>
    <name evidence="1" type="ORF">OKA104_LOCUS44990</name>
</gene>
<proteinExistence type="predicted"/>